<dbReference type="AlphaFoldDB" id="A0A4U5NR77"/>
<gene>
    <name evidence="3" type="ORF">D5086_0000249190</name>
</gene>
<dbReference type="EMBL" id="RCHU01000956">
    <property type="protein sequence ID" value="TKR85253.1"/>
    <property type="molecule type" value="Genomic_DNA"/>
</dbReference>
<evidence type="ECO:0000313" key="3">
    <source>
        <dbReference type="EMBL" id="TKR85253.1"/>
    </source>
</evidence>
<comment type="similarity">
    <text evidence="1">Belongs to the cation transport ATPase (P-type) (TC 3.A.3) family. Type IB subfamily.</text>
</comment>
<reference evidence="3" key="1">
    <citation type="submission" date="2018-10" db="EMBL/GenBank/DDBJ databases">
        <title>Population genomic analysis revealed the cold adaptation of white poplar.</title>
        <authorList>
            <person name="Liu Y.-J."/>
        </authorList>
    </citation>
    <scope>NUCLEOTIDE SEQUENCE [LARGE SCALE GENOMIC DNA]</scope>
    <source>
        <strain evidence="3">PAL-ZL1</strain>
    </source>
</reference>
<dbReference type="GO" id="GO:0022857">
    <property type="term" value="F:transmembrane transporter activity"/>
    <property type="evidence" value="ECO:0007669"/>
    <property type="project" value="TreeGrafter"/>
</dbReference>
<dbReference type="InterPro" id="IPR023214">
    <property type="entry name" value="HAD_sf"/>
</dbReference>
<sequence>MAKLVEEARNSKSKTRRFIDKFAQYYTPGQQLFVYYRETQGKIKAMAFDKTSTLTDFQQLCAKISAYTHCFIGKDYVYNSSIMANLIYSSLASNVYSSFSGYQASRVNQVIQWQLRYSRLWKLDHALEVVHAELLREGKATIIKELKKEGPTAMIGDCLNDAPALAIADIGISKGISGSAPAIDTGHVILMSNDLRKVPKVIENVIMSMSTKSAILALAFAGHPLVGAAVLADLGTCLLVIFSSMLHLRGTHNHAGKCTKTSGGLRSHKHGNKNSSHNNHSDCCSIKKVEKVQCGTQKCCSSQRVEKVRFGATNSSCASGGCSNVKVQKVQGGAQNSSCSSGCCSTLKVEKVPSGAQNSICNSGCSTQKVDKELLEAQIQGCSYSQKVVKEQYVAQSSSSASGCQSSHLSVSSCRKQERADSAESHDGCVGTNVSGLHEATHHDHGYKVNRDTEANHPLNHICSVLHNSRHTCEDPIETQGHCSEEDGLPKAKHCPHSHKEPADTHHGIHYYSNYCSHDSEESKIMTKVTTNCSSNNSCKGPINIPKNIDESLGEIVESIFNH</sequence>
<dbReference type="PANTHER" id="PTHR48085">
    <property type="entry name" value="CADMIUM/ZINC-TRANSPORTING ATPASE HMA2-RELATED"/>
    <property type="match status" value="1"/>
</dbReference>
<dbReference type="Gene3D" id="3.40.50.1000">
    <property type="entry name" value="HAD superfamily/HAD-like"/>
    <property type="match status" value="1"/>
</dbReference>
<dbReference type="PANTHER" id="PTHR48085:SF5">
    <property type="entry name" value="CADMIUM_ZINC-TRANSPORTING ATPASE HMA4-RELATED"/>
    <property type="match status" value="1"/>
</dbReference>
<dbReference type="STRING" id="43335.A0A4U5NR77"/>
<name>A0A4U5NR77_POPAL</name>
<comment type="caution">
    <text evidence="3">The sequence shown here is derived from an EMBL/GenBank/DDBJ whole genome shotgun (WGS) entry which is preliminary data.</text>
</comment>
<evidence type="ECO:0000256" key="2">
    <source>
        <dbReference type="SAM" id="MobiDB-lite"/>
    </source>
</evidence>
<dbReference type="GO" id="GO:0016020">
    <property type="term" value="C:membrane"/>
    <property type="evidence" value="ECO:0007669"/>
    <property type="project" value="TreeGrafter"/>
</dbReference>
<evidence type="ECO:0000256" key="1">
    <source>
        <dbReference type="ARBA" id="ARBA00006024"/>
    </source>
</evidence>
<dbReference type="InterPro" id="IPR036412">
    <property type="entry name" value="HAD-like_sf"/>
</dbReference>
<dbReference type="InterPro" id="IPR051014">
    <property type="entry name" value="Cation_Transport_ATPase_IB"/>
</dbReference>
<proteinExistence type="inferred from homology"/>
<protein>
    <submittedName>
        <fullName evidence="3">Uncharacterized protein</fullName>
    </submittedName>
</protein>
<accession>A0A4U5NR77</accession>
<feature type="region of interest" description="Disordered" evidence="2">
    <location>
        <begin position="259"/>
        <end position="279"/>
    </location>
</feature>
<organism evidence="3">
    <name type="scientific">Populus alba</name>
    <name type="common">White poplar</name>
    <dbReference type="NCBI Taxonomy" id="43335"/>
    <lineage>
        <taxon>Eukaryota</taxon>
        <taxon>Viridiplantae</taxon>
        <taxon>Streptophyta</taxon>
        <taxon>Embryophyta</taxon>
        <taxon>Tracheophyta</taxon>
        <taxon>Spermatophyta</taxon>
        <taxon>Magnoliopsida</taxon>
        <taxon>eudicotyledons</taxon>
        <taxon>Gunneridae</taxon>
        <taxon>Pentapetalae</taxon>
        <taxon>rosids</taxon>
        <taxon>fabids</taxon>
        <taxon>Malpighiales</taxon>
        <taxon>Salicaceae</taxon>
        <taxon>Saliceae</taxon>
        <taxon>Populus</taxon>
    </lineage>
</organism>
<dbReference type="SUPFAM" id="SSF56784">
    <property type="entry name" value="HAD-like"/>
    <property type="match status" value="1"/>
</dbReference>